<evidence type="ECO:0008006" key="3">
    <source>
        <dbReference type="Google" id="ProtNLM"/>
    </source>
</evidence>
<sequence>MNVAMKLIGISAFAMLLGCGHSTDLPETADVEGVVTYQGQPLSSASVIFSPESGPIAMGVTDQNGVFHLKTQGSDGAKIGNHQVTVQAMGIPGGGAVTSVDPKTGRDLTVKMVSQIPEKYGIVGESGLTAVVERKKQNEFRFDLK</sequence>
<reference evidence="2" key="1">
    <citation type="submission" date="2016-10" db="EMBL/GenBank/DDBJ databases">
        <authorList>
            <person name="Varghese N."/>
            <person name="Submissions S."/>
        </authorList>
    </citation>
    <scope>NUCLEOTIDE SEQUENCE [LARGE SCALE GENOMIC DNA]</scope>
    <source>
        <strain evidence="2">DSM 26348</strain>
    </source>
</reference>
<dbReference type="STRING" id="1576369.SAMN05421753_12218"/>
<protein>
    <recommendedName>
        <fullName evidence="3">Carboxypeptidase regulatory-like domain-containing protein</fullName>
    </recommendedName>
</protein>
<organism evidence="1 2">
    <name type="scientific">Planctomicrobium piriforme</name>
    <dbReference type="NCBI Taxonomy" id="1576369"/>
    <lineage>
        <taxon>Bacteria</taxon>
        <taxon>Pseudomonadati</taxon>
        <taxon>Planctomycetota</taxon>
        <taxon>Planctomycetia</taxon>
        <taxon>Planctomycetales</taxon>
        <taxon>Planctomycetaceae</taxon>
        <taxon>Planctomicrobium</taxon>
    </lineage>
</organism>
<accession>A0A1I3RV60</accession>
<dbReference type="EMBL" id="FOQD01000022">
    <property type="protein sequence ID" value="SFJ50474.1"/>
    <property type="molecule type" value="Genomic_DNA"/>
</dbReference>
<name>A0A1I3RV60_9PLAN</name>
<evidence type="ECO:0000313" key="1">
    <source>
        <dbReference type="EMBL" id="SFJ50474.1"/>
    </source>
</evidence>
<proteinExistence type="predicted"/>
<dbReference type="PROSITE" id="PS51257">
    <property type="entry name" value="PROKAR_LIPOPROTEIN"/>
    <property type="match status" value="1"/>
</dbReference>
<gene>
    <name evidence="1" type="ORF">SAMN05421753_12218</name>
</gene>
<keyword evidence="2" id="KW-1185">Reference proteome</keyword>
<dbReference type="Proteomes" id="UP000199518">
    <property type="component" value="Unassembled WGS sequence"/>
</dbReference>
<dbReference type="AlphaFoldDB" id="A0A1I3RV60"/>
<evidence type="ECO:0000313" key="2">
    <source>
        <dbReference type="Proteomes" id="UP000199518"/>
    </source>
</evidence>